<organism evidence="2">
    <name type="scientific">freshwater metagenome</name>
    <dbReference type="NCBI Taxonomy" id="449393"/>
    <lineage>
        <taxon>unclassified sequences</taxon>
        <taxon>metagenomes</taxon>
        <taxon>ecological metagenomes</taxon>
    </lineage>
</organism>
<protein>
    <submittedName>
        <fullName evidence="2">Unannotated protein</fullName>
    </submittedName>
</protein>
<feature type="compositionally biased region" description="Gly residues" evidence="1">
    <location>
        <begin position="162"/>
        <end position="178"/>
    </location>
</feature>
<proteinExistence type="predicted"/>
<gene>
    <name evidence="2" type="ORF">UFOPK3472_03502</name>
</gene>
<dbReference type="EMBL" id="CAFBLX010000350">
    <property type="protein sequence ID" value="CAB4919525.1"/>
    <property type="molecule type" value="Genomic_DNA"/>
</dbReference>
<evidence type="ECO:0000313" key="2">
    <source>
        <dbReference type="EMBL" id="CAB4919525.1"/>
    </source>
</evidence>
<dbReference type="AlphaFoldDB" id="A0A6J7HT31"/>
<reference evidence="2" key="1">
    <citation type="submission" date="2020-05" db="EMBL/GenBank/DDBJ databases">
        <authorList>
            <person name="Chiriac C."/>
            <person name="Salcher M."/>
            <person name="Ghai R."/>
            <person name="Kavagutti S V."/>
        </authorList>
    </citation>
    <scope>NUCLEOTIDE SEQUENCE</scope>
</reference>
<sequence length="212" mass="22214">MGLRRPDLAGRALGAGRCRGRCRTTRELVGDSAGRLGGRSGCARLATAPATSVSPESVGAPWNSVSRVDRATVRRDPPARSRRTTGLRRYRCFCRCGPGHSSAGVRGLRLGSAQSGGGRGAVRDVGGRNSAARSDRRGVCRPGRRLDRRRLEDRSRTVGVRAAGGGDAAGGVPAGVGGVDVRRSCRAGTARSRPCGVPLRPQRPYHLARKAA</sequence>
<accession>A0A6J7HT31</accession>
<feature type="region of interest" description="Disordered" evidence="1">
    <location>
        <begin position="110"/>
        <end position="212"/>
    </location>
</feature>
<evidence type="ECO:0000256" key="1">
    <source>
        <dbReference type="SAM" id="MobiDB-lite"/>
    </source>
</evidence>
<name>A0A6J7HT31_9ZZZZ</name>